<reference evidence="2 4" key="2">
    <citation type="submission" date="2018-11" db="EMBL/GenBank/DDBJ databases">
        <authorList>
            <consortium name="Pathogen Informatics"/>
        </authorList>
    </citation>
    <scope>NUCLEOTIDE SEQUENCE [LARGE SCALE GENOMIC DNA]</scope>
</reference>
<gene>
    <name evidence="2" type="ORF">DME_LOCUS9654</name>
</gene>
<dbReference type="Proteomes" id="UP000038040">
    <property type="component" value="Unplaced"/>
</dbReference>
<proteinExistence type="predicted"/>
<dbReference type="InterPro" id="IPR002376">
    <property type="entry name" value="Formyl_transf_N"/>
</dbReference>
<keyword evidence="4" id="KW-1185">Reference proteome</keyword>
<dbReference type="EMBL" id="UYYG01001187">
    <property type="protein sequence ID" value="VDN59681.1"/>
    <property type="molecule type" value="Genomic_DNA"/>
</dbReference>
<evidence type="ECO:0000313" key="4">
    <source>
        <dbReference type="Proteomes" id="UP000274756"/>
    </source>
</evidence>
<accession>A0A0N4UGD1</accession>
<evidence type="ECO:0000313" key="3">
    <source>
        <dbReference type="Proteomes" id="UP000038040"/>
    </source>
</evidence>
<organism evidence="3 5">
    <name type="scientific">Dracunculus medinensis</name>
    <name type="common">Guinea worm</name>
    <dbReference type="NCBI Taxonomy" id="318479"/>
    <lineage>
        <taxon>Eukaryota</taxon>
        <taxon>Metazoa</taxon>
        <taxon>Ecdysozoa</taxon>
        <taxon>Nematoda</taxon>
        <taxon>Chromadorea</taxon>
        <taxon>Rhabditida</taxon>
        <taxon>Spirurina</taxon>
        <taxon>Dracunculoidea</taxon>
        <taxon>Dracunculidae</taxon>
        <taxon>Dracunculus</taxon>
    </lineage>
</organism>
<dbReference type="Pfam" id="PF00551">
    <property type="entry name" value="Formyl_trans_N"/>
    <property type="match status" value="1"/>
</dbReference>
<protein>
    <submittedName>
        <fullName evidence="5">Formyl_trans_N domain-containing protein</fullName>
    </submittedName>
</protein>
<name>A0A0N4UGD1_DRAME</name>
<reference evidence="5" key="1">
    <citation type="submission" date="2017-02" db="UniProtKB">
        <authorList>
            <consortium name="WormBaseParasite"/>
        </authorList>
    </citation>
    <scope>IDENTIFICATION</scope>
</reference>
<evidence type="ECO:0000313" key="5">
    <source>
        <dbReference type="WBParaSite" id="DME_0000654301-mRNA-1"/>
    </source>
</evidence>
<evidence type="ECO:0000313" key="2">
    <source>
        <dbReference type="EMBL" id="VDN59681.1"/>
    </source>
</evidence>
<dbReference type="Gene3D" id="3.40.50.170">
    <property type="entry name" value="Formyl transferase, N-terminal domain"/>
    <property type="match status" value="1"/>
</dbReference>
<dbReference type="SUPFAM" id="SSF53328">
    <property type="entry name" value="Formyltransferase"/>
    <property type="match status" value="1"/>
</dbReference>
<dbReference type="WBParaSite" id="DME_0000654301-mRNA-1">
    <property type="protein sequence ID" value="DME_0000654301-mRNA-1"/>
    <property type="gene ID" value="DME_0000654301"/>
</dbReference>
<dbReference type="InterPro" id="IPR036477">
    <property type="entry name" value="Formyl_transf_N_sf"/>
</dbReference>
<dbReference type="AlphaFoldDB" id="A0A0N4UGD1"/>
<dbReference type="Proteomes" id="UP000274756">
    <property type="component" value="Unassembled WGS sequence"/>
</dbReference>
<feature type="domain" description="Formyl transferase N-terminal" evidence="1">
    <location>
        <begin position="48"/>
        <end position="88"/>
    </location>
</feature>
<evidence type="ECO:0000259" key="1">
    <source>
        <dbReference type="Pfam" id="PF00551"/>
    </source>
</evidence>
<sequence>MTDSIVATTFDFKIDDQKTLQIDDQRMQEGFIVQLAMSHKSLHKDKNQEAIDSGRIIAQRSVEILENDDEENLHNRIKKVEHVLYPEIMHRLARNFCKSKSPAAFR</sequence>